<gene>
    <name evidence="1" type="ORF">C6Y40_11885</name>
</gene>
<sequence length="247" mass="28428">MIDKQEDLTSAIVYFCKMHCKQTKGIMVYGSFIEKNTTDYSDVDIFVIDEGEIEGKKIQKIINKFPIQANIASFRMVLNSLMRSEKQGDFFYPKVLSTAYILFDEYGLCSYLKKRANKIIANGPPMVEPNKVEHCRLALCNYLNDGGNIKYVGENLSENIIWASRAIMMCHDYILLNGNHWKCTNTKAKKDLLKLYYNDSYTQLNEILNTLLIDNNCFAFASALKDVMGKFMSFDWNSKSPHHSILK</sequence>
<organism evidence="1 2">
    <name type="scientific">Alteromonas alba</name>
    <dbReference type="NCBI Taxonomy" id="2079529"/>
    <lineage>
        <taxon>Bacteria</taxon>
        <taxon>Pseudomonadati</taxon>
        <taxon>Pseudomonadota</taxon>
        <taxon>Gammaproteobacteria</taxon>
        <taxon>Alteromonadales</taxon>
        <taxon>Alteromonadaceae</taxon>
        <taxon>Alteromonas/Salinimonas group</taxon>
        <taxon>Alteromonas</taxon>
    </lineage>
</organism>
<accession>A0A2S9VA81</accession>
<proteinExistence type="predicted"/>
<evidence type="ECO:0000313" key="1">
    <source>
        <dbReference type="EMBL" id="PRO73358.1"/>
    </source>
</evidence>
<dbReference type="SUPFAM" id="SSF81301">
    <property type="entry name" value="Nucleotidyltransferase"/>
    <property type="match status" value="1"/>
</dbReference>
<dbReference type="EMBL" id="PVNP01000123">
    <property type="protein sequence ID" value="PRO73358.1"/>
    <property type="molecule type" value="Genomic_DNA"/>
</dbReference>
<dbReference type="AlphaFoldDB" id="A0A2S9VA81"/>
<name>A0A2S9VA81_9ALTE</name>
<keyword evidence="2" id="KW-1185">Reference proteome</keyword>
<dbReference type="InterPro" id="IPR043519">
    <property type="entry name" value="NT_sf"/>
</dbReference>
<comment type="caution">
    <text evidence="1">The sequence shown here is derived from an EMBL/GenBank/DDBJ whole genome shotgun (WGS) entry which is preliminary data.</text>
</comment>
<evidence type="ECO:0000313" key="2">
    <source>
        <dbReference type="Proteomes" id="UP000238949"/>
    </source>
</evidence>
<reference evidence="2" key="1">
    <citation type="journal article" date="2020" name="Int. J. Syst. Evol. Microbiol.">
        <title>Alteromonas alba sp. nov., a marine bacterium isolated from the seawater of the West Pacific Ocean.</title>
        <authorList>
            <person name="Sun C."/>
            <person name="Wu Y.-H."/>
            <person name="Xamxidin M."/>
            <person name="Cheng H."/>
            <person name="Xu X.-W."/>
        </authorList>
    </citation>
    <scope>NUCLEOTIDE SEQUENCE [LARGE SCALE GENOMIC DNA]</scope>
    <source>
        <strain evidence="2">190</strain>
    </source>
</reference>
<dbReference type="Gene3D" id="3.30.460.10">
    <property type="entry name" value="Beta Polymerase, domain 2"/>
    <property type="match status" value="1"/>
</dbReference>
<dbReference type="RefSeq" id="WP_105934777.1">
    <property type="nucleotide sequence ID" value="NZ_PVNP01000123.1"/>
</dbReference>
<protein>
    <submittedName>
        <fullName evidence="1">Uncharacterized protein</fullName>
    </submittedName>
</protein>
<dbReference type="Proteomes" id="UP000238949">
    <property type="component" value="Unassembled WGS sequence"/>
</dbReference>